<evidence type="ECO:0000313" key="4">
    <source>
        <dbReference type="Proteomes" id="UP000029614"/>
    </source>
</evidence>
<feature type="coiled-coil region" evidence="1">
    <location>
        <begin position="485"/>
        <end position="539"/>
    </location>
</feature>
<dbReference type="InterPro" id="IPR038729">
    <property type="entry name" value="Rad50/SbcC_AAA"/>
</dbReference>
<organism evidence="3 4">
    <name type="scientific">Prevotella amnii DNF00058</name>
    <dbReference type="NCBI Taxonomy" id="1401066"/>
    <lineage>
        <taxon>Bacteria</taxon>
        <taxon>Pseudomonadati</taxon>
        <taxon>Bacteroidota</taxon>
        <taxon>Bacteroidia</taxon>
        <taxon>Bacteroidales</taxon>
        <taxon>Prevotellaceae</taxon>
        <taxon>Prevotella</taxon>
    </lineage>
</organism>
<evidence type="ECO:0000259" key="2">
    <source>
        <dbReference type="Pfam" id="PF13476"/>
    </source>
</evidence>
<dbReference type="RefSeq" id="WP_036854701.1">
    <property type="nucleotide sequence ID" value="NZ_JRNU01000011.1"/>
</dbReference>
<evidence type="ECO:0000256" key="1">
    <source>
        <dbReference type="SAM" id="Coils"/>
    </source>
</evidence>
<dbReference type="AlphaFoldDB" id="A0A096AZL5"/>
<dbReference type="PANTHER" id="PTHR32114:SF2">
    <property type="entry name" value="ABC TRANSPORTER ABCH.3"/>
    <property type="match status" value="1"/>
</dbReference>
<sequence>MRIIFKHLQIKNFKGIKSLEIDFNEKITNILGANHIGKTTVADAIHWVLFGKNNEGQSVFGIDPKDDSNKIINHLENEVSLILSVDDTEKEIKKIRKETWSKPRGYSEEALTGHTTDCFINGNKYTIKDYQAEINLICNESLFKAITNPAYFPSLKSDDQRSLLLKMIGELSLSEIANKKEEFKDFIKELNGEDLKSYRSHLAYKMKNLKQEIEVIPSRITENEEILQKTEENIDFVSIRKRLKEIEEDIKKYDEQLEDNSAKLSQDYEKKAAQRKLLNTLKGELSEVENEVERNNKERRAAYEEKLTDLKYKLRKTEQSRDEAADCLERAKKVLQSIELQTADFRKKWKEVEDRVFLWDEEQEVCPHCGQKLPSDDIKELKDKAHEQWAVRHMAEQDNLDIEAKALKEKRNRVEAEIANYKNQKESLTKDVVLVEKEIKESELLKEEPMDYKENPKWLRLMEEIKTEEKVLDSMCEKSENNSTINVIKGKKQELLNQRDELKLSLSKEELIAERKERISQLSQQMKQLNQQLSDLEHKDFTASNLELAFIQNLEERVNKLFMLIKFKMFETLLNGSTKPTCVLTMHGVPYNDLSNSEKINAGIDLIRAMNAYNDTYAPIIMDNAESCNSILPTESQQILLVVSRDKKLVVVNE</sequence>
<feature type="coiled-coil region" evidence="1">
    <location>
        <begin position="236"/>
        <end position="348"/>
    </location>
</feature>
<comment type="caution">
    <text evidence="3">The sequence shown here is derived from an EMBL/GenBank/DDBJ whole genome shotgun (WGS) entry which is preliminary data.</text>
</comment>
<gene>
    <name evidence="3" type="ORF">HMPREF9302_03495</name>
</gene>
<keyword evidence="4" id="KW-1185">Reference proteome</keyword>
<dbReference type="SUPFAM" id="SSF75712">
    <property type="entry name" value="Rad50 coiled-coil Zn hook"/>
    <property type="match status" value="1"/>
</dbReference>
<name>A0A096AZL5_9BACT</name>
<dbReference type="PANTHER" id="PTHR32114">
    <property type="entry name" value="ABC TRANSPORTER ABCH.3"/>
    <property type="match status" value="1"/>
</dbReference>
<feature type="coiled-coil region" evidence="1">
    <location>
        <begin position="397"/>
        <end position="438"/>
    </location>
</feature>
<feature type="domain" description="Rad50/SbcC-type AAA" evidence="2">
    <location>
        <begin position="8"/>
        <end position="258"/>
    </location>
</feature>
<dbReference type="Gene3D" id="3.40.50.300">
    <property type="entry name" value="P-loop containing nucleotide triphosphate hydrolases"/>
    <property type="match status" value="1"/>
</dbReference>
<dbReference type="Pfam" id="PF13476">
    <property type="entry name" value="AAA_23"/>
    <property type="match status" value="1"/>
</dbReference>
<reference evidence="3 4" key="1">
    <citation type="submission" date="2014-07" db="EMBL/GenBank/DDBJ databases">
        <authorList>
            <person name="McCorrison J."/>
            <person name="Sanka R."/>
            <person name="Torralba M."/>
            <person name="Gillis M."/>
            <person name="Haft D.H."/>
            <person name="Methe B."/>
            <person name="Sutton G."/>
            <person name="Nelson K.E."/>
        </authorList>
    </citation>
    <scope>NUCLEOTIDE SEQUENCE [LARGE SCALE GENOMIC DNA]</scope>
    <source>
        <strain evidence="3 4">DNF00058</strain>
    </source>
</reference>
<dbReference type="SUPFAM" id="SSF52540">
    <property type="entry name" value="P-loop containing nucleoside triphosphate hydrolases"/>
    <property type="match status" value="1"/>
</dbReference>
<dbReference type="InterPro" id="IPR027417">
    <property type="entry name" value="P-loop_NTPase"/>
</dbReference>
<dbReference type="Proteomes" id="UP000029614">
    <property type="component" value="Unassembled WGS sequence"/>
</dbReference>
<proteinExistence type="predicted"/>
<dbReference type="OrthoDB" id="1698838at2"/>
<keyword evidence="1" id="KW-0175">Coiled coil</keyword>
<evidence type="ECO:0000313" key="3">
    <source>
        <dbReference type="EMBL" id="KGF52503.1"/>
    </source>
</evidence>
<accession>A0A096AZL5</accession>
<dbReference type="EMBL" id="JRNU01000011">
    <property type="protein sequence ID" value="KGF52503.1"/>
    <property type="molecule type" value="Genomic_DNA"/>
</dbReference>
<protein>
    <recommendedName>
        <fullName evidence="2">Rad50/SbcC-type AAA domain-containing protein</fullName>
    </recommendedName>
</protein>